<dbReference type="InterPro" id="IPR007463">
    <property type="entry name" value="DUF507"/>
</dbReference>
<name>A0A1L6MXR0_9BACT</name>
<evidence type="ECO:0000313" key="2">
    <source>
        <dbReference type="Proteomes" id="UP000185544"/>
    </source>
</evidence>
<dbReference type="AlphaFoldDB" id="A0A1L6MXR0"/>
<dbReference type="KEGG" id="pabo:BCY86_05465"/>
<dbReference type="Proteomes" id="UP000185544">
    <property type="component" value="Chromosome"/>
</dbReference>
<protein>
    <submittedName>
        <fullName evidence="1">Uncharacterized protein</fullName>
    </submittedName>
</protein>
<dbReference type="RefSeq" id="WP_075276853.1">
    <property type="nucleotide sequence ID" value="NZ_CP016908.1"/>
</dbReference>
<proteinExistence type="predicted"/>
<dbReference type="EMBL" id="CP016908">
    <property type="protein sequence ID" value="APS00188.1"/>
    <property type="molecule type" value="Genomic_DNA"/>
</dbReference>
<keyword evidence="2" id="KW-1185">Reference proteome</keyword>
<dbReference type="OrthoDB" id="5513030at2"/>
<reference evidence="1 2" key="1">
    <citation type="submission" date="2016-08" db="EMBL/GenBank/DDBJ databases">
        <title>Identification and validation of antigenic proteins from Pajaroellobacter abortibovis using de-novo genome sequence assembly and reverse vaccinology.</title>
        <authorList>
            <person name="Welly B.T."/>
            <person name="Miller M.R."/>
            <person name="Stott J.L."/>
            <person name="Blanchard M.T."/>
            <person name="Islas-Trejo A.D."/>
            <person name="O'Rourke S.M."/>
            <person name="Young A.E."/>
            <person name="Medrano J.F."/>
            <person name="Van Eenennaam A.L."/>
        </authorList>
    </citation>
    <scope>NUCLEOTIDE SEQUENCE [LARGE SCALE GENOMIC DNA]</scope>
    <source>
        <strain evidence="1 2">BTF92-0548A/99-0131</strain>
    </source>
</reference>
<sequence>MKLYSGNVTAIAAEAVRTPTSYVDIETISPHEVIHHVEAPLKNYLTVEREVNNRTKEILNQTGQPRLQQGRVRELVAQEKWIRLGGETIDGLLDQLIAHLSQDDQVEEIYVSDLELQRKMASILRKHMEVDKTIDAEVRAYLKHMMEDSQE</sequence>
<dbReference type="STRING" id="1882918.BCY86_05465"/>
<organism evidence="1 2">
    <name type="scientific">Pajaroellobacter abortibovis</name>
    <dbReference type="NCBI Taxonomy" id="1882918"/>
    <lineage>
        <taxon>Bacteria</taxon>
        <taxon>Pseudomonadati</taxon>
        <taxon>Myxococcota</taxon>
        <taxon>Polyangia</taxon>
        <taxon>Polyangiales</taxon>
        <taxon>Polyangiaceae</taxon>
    </lineage>
</organism>
<accession>A0A1L6MXR0</accession>
<evidence type="ECO:0000313" key="1">
    <source>
        <dbReference type="EMBL" id="APS00188.1"/>
    </source>
</evidence>
<gene>
    <name evidence="1" type="ORF">BCY86_05465</name>
</gene>
<dbReference type="Pfam" id="PF04368">
    <property type="entry name" value="DUF507"/>
    <property type="match status" value="1"/>
</dbReference>